<dbReference type="OrthoDB" id="6695268at2"/>
<feature type="chain" id="PRO_5018735729" evidence="2">
    <location>
        <begin position="19"/>
        <end position="246"/>
    </location>
</feature>
<dbReference type="RefSeq" id="WP_126674109.1">
    <property type="nucleotide sequence ID" value="NZ_RYZR01000006.1"/>
</dbReference>
<proteinExistence type="predicted"/>
<keyword evidence="5" id="KW-1185">Reference proteome</keyword>
<feature type="domain" description="DUF4124" evidence="3">
    <location>
        <begin position="9"/>
        <end position="57"/>
    </location>
</feature>
<sequence>MRRYLFVILSLLTMTAHGQSIYKCKQHDGTTAYQDSPCPGAPNAAPMTVASPDAAMPVARSYGNTSSPGTASGRLTPEQVRASIDESLRTHHVDYATALAKRYGQMDYLSQREIQGPSAPIGSTPSQGAAQAQGADLSPEQREQLKQKLEVLQAALQTMAAKNATPAPAGVSPDAHQVPWAMVFITNADGSFSPRGPIRYSGVSYNGPDSKFTHQALFGGVDLTSMQGHDVWAHFEGRVLVIDKFQ</sequence>
<dbReference type="Pfam" id="PF13511">
    <property type="entry name" value="DUF4124"/>
    <property type="match status" value="1"/>
</dbReference>
<dbReference type="Proteomes" id="UP000267077">
    <property type="component" value="Unassembled WGS sequence"/>
</dbReference>
<reference evidence="4 5" key="1">
    <citation type="submission" date="2018-12" db="EMBL/GenBank/DDBJ databases">
        <title>Dyella dinghuensis sp. nov. DHOA06 and Dyella choica sp. nov. 4M-K27, isolated from forest soil.</title>
        <authorList>
            <person name="Qiu L.-H."/>
            <person name="Gao Z.-H."/>
        </authorList>
    </citation>
    <scope>NUCLEOTIDE SEQUENCE [LARGE SCALE GENOMIC DNA]</scope>
    <source>
        <strain evidence="4 5">DHOA06</strain>
    </source>
</reference>
<evidence type="ECO:0000313" key="4">
    <source>
        <dbReference type="EMBL" id="RUL63172.1"/>
    </source>
</evidence>
<evidence type="ECO:0000313" key="5">
    <source>
        <dbReference type="Proteomes" id="UP000267077"/>
    </source>
</evidence>
<keyword evidence="2" id="KW-0732">Signal</keyword>
<dbReference type="InterPro" id="IPR025392">
    <property type="entry name" value="DUF4124"/>
</dbReference>
<feature type="compositionally biased region" description="Polar residues" evidence="1">
    <location>
        <begin position="121"/>
        <end position="130"/>
    </location>
</feature>
<dbReference type="EMBL" id="RYZR01000006">
    <property type="protein sequence ID" value="RUL63172.1"/>
    <property type="molecule type" value="Genomic_DNA"/>
</dbReference>
<name>A0A3S0RDH6_9GAMM</name>
<evidence type="ECO:0000256" key="1">
    <source>
        <dbReference type="SAM" id="MobiDB-lite"/>
    </source>
</evidence>
<gene>
    <name evidence="4" type="ORF">EKH79_12235</name>
</gene>
<evidence type="ECO:0000259" key="3">
    <source>
        <dbReference type="Pfam" id="PF13511"/>
    </source>
</evidence>
<comment type="caution">
    <text evidence="4">The sequence shown here is derived from an EMBL/GenBank/DDBJ whole genome shotgun (WGS) entry which is preliminary data.</text>
</comment>
<protein>
    <submittedName>
        <fullName evidence="4">DUF4124 domain-containing protein</fullName>
    </submittedName>
</protein>
<accession>A0A3S0RDH6</accession>
<evidence type="ECO:0000256" key="2">
    <source>
        <dbReference type="SAM" id="SignalP"/>
    </source>
</evidence>
<feature type="region of interest" description="Disordered" evidence="1">
    <location>
        <begin position="115"/>
        <end position="141"/>
    </location>
</feature>
<organism evidence="4 5">
    <name type="scientific">Dyella dinghuensis</name>
    <dbReference type="NCBI Taxonomy" id="1920169"/>
    <lineage>
        <taxon>Bacteria</taxon>
        <taxon>Pseudomonadati</taxon>
        <taxon>Pseudomonadota</taxon>
        <taxon>Gammaproteobacteria</taxon>
        <taxon>Lysobacterales</taxon>
        <taxon>Rhodanobacteraceae</taxon>
        <taxon>Dyella</taxon>
    </lineage>
</organism>
<dbReference type="AlphaFoldDB" id="A0A3S0RDH6"/>
<feature type="signal peptide" evidence="2">
    <location>
        <begin position="1"/>
        <end position="18"/>
    </location>
</feature>